<dbReference type="RefSeq" id="WP_240492496.1">
    <property type="nucleotide sequence ID" value="NZ_CAWMQN010000053.1"/>
</dbReference>
<dbReference type="PROSITE" id="PS50878">
    <property type="entry name" value="RT_POL"/>
    <property type="match status" value="1"/>
</dbReference>
<evidence type="ECO:0000256" key="6">
    <source>
        <dbReference type="ARBA" id="ARBA00022918"/>
    </source>
</evidence>
<dbReference type="PRINTS" id="PR00866">
    <property type="entry name" value="RNADNAPOLMS"/>
</dbReference>
<dbReference type="InterPro" id="IPR051083">
    <property type="entry name" value="GrpII_Intron_Splice-Mob/Def"/>
</dbReference>
<gene>
    <name evidence="11" type="ORF">Phpb_01907</name>
</gene>
<feature type="domain" description="Reverse transcriptase" evidence="10">
    <location>
        <begin position="24"/>
        <end position="247"/>
    </location>
</feature>
<evidence type="ECO:0000259" key="10">
    <source>
        <dbReference type="PROSITE" id="PS50878"/>
    </source>
</evidence>
<dbReference type="Pfam" id="PF00078">
    <property type="entry name" value="RVT_1"/>
    <property type="match status" value="1"/>
</dbReference>
<dbReference type="GO" id="GO:0003964">
    <property type="term" value="F:RNA-directed DNA polymerase activity"/>
    <property type="evidence" value="ECO:0007669"/>
    <property type="project" value="UniProtKB-KW"/>
</dbReference>
<dbReference type="EC" id="2.7.7.49" evidence="1"/>
<keyword evidence="5" id="KW-0460">Magnesium</keyword>
<evidence type="ECO:0000313" key="12">
    <source>
        <dbReference type="Proteomes" id="UP000092665"/>
    </source>
</evidence>
<dbReference type="PANTHER" id="PTHR34047:SF7">
    <property type="entry name" value="RNA-DIRECTED DNA POLYMERASE"/>
    <property type="match status" value="1"/>
</dbReference>
<dbReference type="GO" id="GO:0003723">
    <property type="term" value="F:RNA binding"/>
    <property type="evidence" value="ECO:0007669"/>
    <property type="project" value="InterPro"/>
</dbReference>
<evidence type="ECO:0000256" key="9">
    <source>
        <dbReference type="ARBA" id="ARBA00048173"/>
    </source>
</evidence>
<evidence type="ECO:0000256" key="7">
    <source>
        <dbReference type="ARBA" id="ARBA00023118"/>
    </source>
</evidence>
<accession>A0A1B8YIM8</accession>
<reference evidence="12" key="1">
    <citation type="submission" date="2015-11" db="EMBL/GenBank/DDBJ databases">
        <authorList>
            <person name="Tobias N.J."/>
            <person name="Mishra B."/>
            <person name="Gupta D.K."/>
            <person name="Thines M."/>
            <person name="Stinear T.P."/>
            <person name="Bode H.B."/>
        </authorList>
    </citation>
    <scope>NUCLEOTIDE SEQUENCE [LARGE SCALE GENOMIC DNA]</scope>
    <source>
        <strain evidence="12">PB45.5</strain>
    </source>
</reference>
<comment type="caution">
    <text evidence="11">The sequence shown here is derived from an EMBL/GenBank/DDBJ whole genome shotgun (WGS) entry which is preliminary data.</text>
</comment>
<dbReference type="GO" id="GO:0046872">
    <property type="term" value="F:metal ion binding"/>
    <property type="evidence" value="ECO:0007669"/>
    <property type="project" value="UniProtKB-KW"/>
</dbReference>
<dbReference type="PANTHER" id="PTHR34047">
    <property type="entry name" value="NUCLEAR INTRON MATURASE 1, MITOCHONDRIAL-RELATED"/>
    <property type="match status" value="1"/>
</dbReference>
<keyword evidence="4" id="KW-0479">Metal-binding</keyword>
<proteinExistence type="inferred from homology"/>
<evidence type="ECO:0000256" key="3">
    <source>
        <dbReference type="ARBA" id="ARBA00022695"/>
    </source>
</evidence>
<dbReference type="InterPro" id="IPR000123">
    <property type="entry name" value="Reverse_transcriptase_msDNA"/>
</dbReference>
<keyword evidence="12" id="KW-1185">Reference proteome</keyword>
<dbReference type="InterPro" id="IPR043502">
    <property type="entry name" value="DNA/RNA_pol_sf"/>
</dbReference>
<sequence>MNTPDNPTIPKSKKLLKLETIFSIAFHEKTKLDDFLSFNIKGEYKKSEYNGRIIYQPSTKLKSYHKFINDFILFHLNINKEAVYSYRKGSSTYEAVKKHSDKKWFFNTDINNFFSSITKNFAREVLENNTSAIPILDIQEYYDKILEFIIVDDILPIGFSTSPAFSNACLYKFDNNIQDYCSEKSLIYTRYSDDIIISSDDKEIIHSIYTTVSSFLDKENNGNFSLNKYKTKIVNKGNKVKLLGMVVLPSGKVTVDIKIKKKIEYLIYFYITDKDKFKDAVGKDLDKGIEMISGNLNHINTIDKNYLNKLRKKYGNVIIDMFFHKNVF</sequence>
<keyword evidence="2" id="KW-0808">Transferase</keyword>
<evidence type="ECO:0000256" key="1">
    <source>
        <dbReference type="ARBA" id="ARBA00012493"/>
    </source>
</evidence>
<evidence type="ECO:0000256" key="5">
    <source>
        <dbReference type="ARBA" id="ARBA00022842"/>
    </source>
</evidence>
<protein>
    <recommendedName>
        <fullName evidence="1">RNA-directed DNA polymerase</fullName>
        <ecNumber evidence="1">2.7.7.49</ecNumber>
    </recommendedName>
</protein>
<dbReference type="Gene3D" id="3.30.70.270">
    <property type="match status" value="1"/>
</dbReference>
<dbReference type="GO" id="GO:0051607">
    <property type="term" value="P:defense response to virus"/>
    <property type="evidence" value="ECO:0007669"/>
    <property type="project" value="UniProtKB-KW"/>
</dbReference>
<evidence type="ECO:0000256" key="4">
    <source>
        <dbReference type="ARBA" id="ARBA00022723"/>
    </source>
</evidence>
<evidence type="ECO:0000256" key="8">
    <source>
        <dbReference type="ARBA" id="ARBA00034120"/>
    </source>
</evidence>
<dbReference type="SUPFAM" id="SSF56672">
    <property type="entry name" value="DNA/RNA polymerases"/>
    <property type="match status" value="1"/>
</dbReference>
<dbReference type="PATRIC" id="fig|29488.15.peg.2083"/>
<keyword evidence="3" id="KW-0548">Nucleotidyltransferase</keyword>
<dbReference type="EMBL" id="LOIC01000053">
    <property type="protein sequence ID" value="OCA54994.1"/>
    <property type="molecule type" value="Genomic_DNA"/>
</dbReference>
<dbReference type="CDD" id="cd03487">
    <property type="entry name" value="RT_Bac_retron_II"/>
    <property type="match status" value="1"/>
</dbReference>
<dbReference type="InterPro" id="IPR043128">
    <property type="entry name" value="Rev_trsase/Diguanyl_cyclase"/>
</dbReference>
<keyword evidence="6 11" id="KW-0695">RNA-directed DNA polymerase</keyword>
<organism evidence="11 12">
    <name type="scientific">Photorhabdus namnaonensis</name>
    <dbReference type="NCBI Taxonomy" id="1851568"/>
    <lineage>
        <taxon>Bacteria</taxon>
        <taxon>Pseudomonadati</taxon>
        <taxon>Pseudomonadota</taxon>
        <taxon>Gammaproteobacteria</taxon>
        <taxon>Enterobacterales</taxon>
        <taxon>Morganellaceae</taxon>
        <taxon>Photorhabdus</taxon>
    </lineage>
</organism>
<evidence type="ECO:0000313" key="11">
    <source>
        <dbReference type="EMBL" id="OCA54994.1"/>
    </source>
</evidence>
<name>A0A1B8YIM8_9GAMM</name>
<evidence type="ECO:0000256" key="2">
    <source>
        <dbReference type="ARBA" id="ARBA00022679"/>
    </source>
</evidence>
<comment type="catalytic activity">
    <reaction evidence="9">
        <text>DNA(n) + a 2'-deoxyribonucleoside 5'-triphosphate = DNA(n+1) + diphosphate</text>
        <dbReference type="Rhea" id="RHEA:22508"/>
        <dbReference type="Rhea" id="RHEA-COMP:17339"/>
        <dbReference type="Rhea" id="RHEA-COMP:17340"/>
        <dbReference type="ChEBI" id="CHEBI:33019"/>
        <dbReference type="ChEBI" id="CHEBI:61560"/>
        <dbReference type="ChEBI" id="CHEBI:173112"/>
        <dbReference type="EC" id="2.7.7.49"/>
    </reaction>
</comment>
<dbReference type="InterPro" id="IPR000477">
    <property type="entry name" value="RT_dom"/>
</dbReference>
<comment type="similarity">
    <text evidence="8">Belongs to the bacterial reverse transcriptase family.</text>
</comment>
<dbReference type="Proteomes" id="UP000092665">
    <property type="component" value="Unassembled WGS sequence"/>
</dbReference>
<dbReference type="AlphaFoldDB" id="A0A1B8YIM8"/>
<keyword evidence="7" id="KW-0051">Antiviral defense</keyword>